<accession>A0AAV3PS10</accession>
<dbReference type="PANTHER" id="PTHR33264:SF27">
    <property type="entry name" value="TRANSMEMBRANE PROTEIN"/>
    <property type="match status" value="1"/>
</dbReference>
<reference evidence="2 3" key="1">
    <citation type="submission" date="2024-01" db="EMBL/GenBank/DDBJ databases">
        <title>The complete chloroplast genome sequence of Lithospermum erythrorhizon: insights into the phylogenetic relationship among Boraginaceae species and the maternal lineages of purple gromwells.</title>
        <authorList>
            <person name="Okada T."/>
            <person name="Watanabe K."/>
        </authorList>
    </citation>
    <scope>NUCLEOTIDE SEQUENCE [LARGE SCALE GENOMIC DNA]</scope>
</reference>
<dbReference type="EMBL" id="BAABME010002234">
    <property type="protein sequence ID" value="GAA0153707.1"/>
    <property type="molecule type" value="Genomic_DNA"/>
</dbReference>
<keyword evidence="3" id="KW-1185">Reference proteome</keyword>
<dbReference type="PANTHER" id="PTHR33264">
    <property type="entry name" value="EXPRESSED PROTEIN"/>
    <property type="match status" value="1"/>
</dbReference>
<keyword evidence="1" id="KW-0812">Transmembrane</keyword>
<proteinExistence type="predicted"/>
<dbReference type="AlphaFoldDB" id="A0AAV3PS10"/>
<keyword evidence="1" id="KW-1133">Transmembrane helix</keyword>
<gene>
    <name evidence="2" type="ORF">LIER_11879</name>
</gene>
<evidence type="ECO:0000313" key="2">
    <source>
        <dbReference type="EMBL" id="GAA0153707.1"/>
    </source>
</evidence>
<dbReference type="Proteomes" id="UP001454036">
    <property type="component" value="Unassembled WGS sequence"/>
</dbReference>
<organism evidence="2 3">
    <name type="scientific">Lithospermum erythrorhizon</name>
    <name type="common">Purple gromwell</name>
    <name type="synonym">Lithospermum officinale var. erythrorhizon</name>
    <dbReference type="NCBI Taxonomy" id="34254"/>
    <lineage>
        <taxon>Eukaryota</taxon>
        <taxon>Viridiplantae</taxon>
        <taxon>Streptophyta</taxon>
        <taxon>Embryophyta</taxon>
        <taxon>Tracheophyta</taxon>
        <taxon>Spermatophyta</taxon>
        <taxon>Magnoliopsida</taxon>
        <taxon>eudicotyledons</taxon>
        <taxon>Gunneridae</taxon>
        <taxon>Pentapetalae</taxon>
        <taxon>asterids</taxon>
        <taxon>lamiids</taxon>
        <taxon>Boraginales</taxon>
        <taxon>Boraginaceae</taxon>
        <taxon>Boraginoideae</taxon>
        <taxon>Lithospermeae</taxon>
        <taxon>Lithospermum</taxon>
    </lineage>
</organism>
<keyword evidence="1" id="KW-0472">Membrane</keyword>
<evidence type="ECO:0000256" key="1">
    <source>
        <dbReference type="SAM" id="Phobius"/>
    </source>
</evidence>
<feature type="transmembrane region" description="Helical" evidence="1">
    <location>
        <begin position="6"/>
        <end position="31"/>
    </location>
</feature>
<sequence length="156" mass="18303">MEDLNMLAADCLVVSCCCQCLILQILIFLVLKVPHKLFRRMKEYVRKLRTRKREQARMQRERSKDLEDSFPSLENSFRVLFEGLATDECHSFGSCMREVENELEELSRKGAFSFGSFNDQELRRSLSSCLADDDLDYDVLRYHLIKTFGISNIKFI</sequence>
<name>A0AAV3PS10_LITER</name>
<comment type="caution">
    <text evidence="2">The sequence shown here is derived from an EMBL/GenBank/DDBJ whole genome shotgun (WGS) entry which is preliminary data.</text>
</comment>
<protein>
    <submittedName>
        <fullName evidence="2">Uncharacterized protein</fullName>
    </submittedName>
</protein>
<evidence type="ECO:0000313" key="3">
    <source>
        <dbReference type="Proteomes" id="UP001454036"/>
    </source>
</evidence>